<keyword evidence="8 12" id="KW-0812">Transmembrane</keyword>
<evidence type="ECO:0000256" key="10">
    <source>
        <dbReference type="ARBA" id="ARBA00022989"/>
    </source>
</evidence>
<dbReference type="EMBL" id="CADCWD010000073">
    <property type="protein sequence ID" value="CAA9542346.1"/>
    <property type="molecule type" value="Genomic_DNA"/>
</dbReference>
<dbReference type="GO" id="GO:0015886">
    <property type="term" value="P:heme transport"/>
    <property type="evidence" value="ECO:0007669"/>
    <property type="project" value="InterPro"/>
</dbReference>
<keyword evidence="6 12" id="KW-1003">Cell membrane</keyword>
<keyword evidence="10 12" id="KW-1133">Transmembrane helix</keyword>
<proteinExistence type="inferred from homology"/>
<evidence type="ECO:0000256" key="9">
    <source>
        <dbReference type="ARBA" id="ARBA00022748"/>
    </source>
</evidence>
<dbReference type="AlphaFoldDB" id="A0A6J4U804"/>
<dbReference type="GO" id="GO:0017004">
    <property type="term" value="P:cytochrome complex assembly"/>
    <property type="evidence" value="ECO:0007669"/>
    <property type="project" value="UniProtKB-KW"/>
</dbReference>
<dbReference type="Pfam" id="PF04995">
    <property type="entry name" value="CcmD"/>
    <property type="match status" value="1"/>
</dbReference>
<organism evidence="13">
    <name type="scientific">uncultured Sphingosinicella sp</name>
    <dbReference type="NCBI Taxonomy" id="478748"/>
    <lineage>
        <taxon>Bacteria</taxon>
        <taxon>Pseudomonadati</taxon>
        <taxon>Pseudomonadota</taxon>
        <taxon>Alphaproteobacteria</taxon>
        <taxon>Sphingomonadales</taxon>
        <taxon>Sphingosinicellaceae</taxon>
        <taxon>Sphingosinicella</taxon>
        <taxon>environmental samples</taxon>
    </lineage>
</organism>
<evidence type="ECO:0000256" key="2">
    <source>
        <dbReference type="ARBA" id="ARBA00004377"/>
    </source>
</evidence>
<keyword evidence="9 12" id="KW-0201">Cytochrome c-type biogenesis</keyword>
<evidence type="ECO:0000256" key="12">
    <source>
        <dbReference type="RuleBase" id="RU363101"/>
    </source>
</evidence>
<dbReference type="InterPro" id="IPR007078">
    <property type="entry name" value="Haem_export_protD_CcmD"/>
</dbReference>
<evidence type="ECO:0000256" key="11">
    <source>
        <dbReference type="ARBA" id="ARBA00023136"/>
    </source>
</evidence>
<evidence type="ECO:0000256" key="6">
    <source>
        <dbReference type="ARBA" id="ARBA00022475"/>
    </source>
</evidence>
<reference evidence="13" key="1">
    <citation type="submission" date="2020-02" db="EMBL/GenBank/DDBJ databases">
        <authorList>
            <person name="Meier V. D."/>
        </authorList>
    </citation>
    <scope>NUCLEOTIDE SEQUENCE</scope>
    <source>
        <strain evidence="13">AVDCRST_MAG23</strain>
    </source>
</reference>
<keyword evidence="11 12" id="KW-0472">Membrane</keyword>
<sequence>MNHWPFIIAAYALTLLGTAAVALWSWAAMRRAEAEAGALRRDA</sequence>
<evidence type="ECO:0000313" key="13">
    <source>
        <dbReference type="EMBL" id="CAA9542346.1"/>
    </source>
</evidence>
<keyword evidence="7 12" id="KW-0997">Cell inner membrane</keyword>
<evidence type="ECO:0000256" key="7">
    <source>
        <dbReference type="ARBA" id="ARBA00022519"/>
    </source>
</evidence>
<gene>
    <name evidence="13" type="ORF">AVDCRST_MAG23-2210</name>
</gene>
<protein>
    <recommendedName>
        <fullName evidence="4 12">Heme exporter protein D</fullName>
    </recommendedName>
</protein>
<comment type="similarity">
    <text evidence="3 12">Belongs to the CcmD/CycX/HelD family.</text>
</comment>
<name>A0A6J4U804_9SPHN</name>
<keyword evidence="5 12" id="KW-0813">Transport</keyword>
<evidence type="ECO:0000256" key="5">
    <source>
        <dbReference type="ARBA" id="ARBA00022448"/>
    </source>
</evidence>
<accession>A0A6J4U804</accession>
<evidence type="ECO:0000256" key="3">
    <source>
        <dbReference type="ARBA" id="ARBA00008741"/>
    </source>
</evidence>
<evidence type="ECO:0000256" key="1">
    <source>
        <dbReference type="ARBA" id="ARBA00002442"/>
    </source>
</evidence>
<comment type="function">
    <text evidence="1 12">Required for the export of heme to the periplasm for the biogenesis of c-type cytochromes.</text>
</comment>
<evidence type="ECO:0000256" key="4">
    <source>
        <dbReference type="ARBA" id="ARBA00016461"/>
    </source>
</evidence>
<feature type="transmembrane region" description="Helical" evidence="12">
    <location>
        <begin position="6"/>
        <end position="27"/>
    </location>
</feature>
<comment type="subcellular location">
    <subcellularLocation>
        <location evidence="2 12">Cell inner membrane</location>
        <topology evidence="2 12">Single-pass membrane protein</topology>
    </subcellularLocation>
</comment>
<dbReference type="GO" id="GO:0005886">
    <property type="term" value="C:plasma membrane"/>
    <property type="evidence" value="ECO:0007669"/>
    <property type="project" value="UniProtKB-SubCell"/>
</dbReference>
<evidence type="ECO:0000256" key="8">
    <source>
        <dbReference type="ARBA" id="ARBA00022692"/>
    </source>
</evidence>